<gene>
    <name evidence="1" type="ORF">LEP1GSC058_2796</name>
</gene>
<evidence type="ECO:0000313" key="1">
    <source>
        <dbReference type="EMBL" id="EPG73091.1"/>
    </source>
</evidence>
<keyword evidence="2" id="KW-1185">Reference proteome</keyword>
<sequence>MLCIFKNAVHRFSLRINFSLINTLVLFNRTIQWSILLQKKIN</sequence>
<accession>S3URQ9</accession>
<dbReference type="EMBL" id="AKWZ02000010">
    <property type="protein sequence ID" value="EPG73091.1"/>
    <property type="molecule type" value="Genomic_DNA"/>
</dbReference>
<protein>
    <submittedName>
        <fullName evidence="1">Uncharacterized protein</fullName>
    </submittedName>
</protein>
<proteinExistence type="predicted"/>
<dbReference type="AlphaFoldDB" id="S3URQ9"/>
<organism evidence="1 2">
    <name type="scientific">Leptospira fainei serovar Hurstbridge str. BUT 6</name>
    <dbReference type="NCBI Taxonomy" id="1193011"/>
    <lineage>
        <taxon>Bacteria</taxon>
        <taxon>Pseudomonadati</taxon>
        <taxon>Spirochaetota</taxon>
        <taxon>Spirochaetia</taxon>
        <taxon>Leptospirales</taxon>
        <taxon>Leptospiraceae</taxon>
        <taxon>Leptospira</taxon>
    </lineage>
</organism>
<evidence type="ECO:0000313" key="2">
    <source>
        <dbReference type="Proteomes" id="UP000014540"/>
    </source>
</evidence>
<name>S3URQ9_9LEPT</name>
<dbReference type="Proteomes" id="UP000014540">
    <property type="component" value="Unassembled WGS sequence"/>
</dbReference>
<comment type="caution">
    <text evidence="1">The sequence shown here is derived from an EMBL/GenBank/DDBJ whole genome shotgun (WGS) entry which is preliminary data.</text>
</comment>
<reference evidence="1" key="1">
    <citation type="submission" date="2013-04" db="EMBL/GenBank/DDBJ databases">
        <authorList>
            <person name="Harkins D.M."/>
            <person name="Durkin A.S."/>
            <person name="Selengut J.D."/>
            <person name="Sanka R."/>
            <person name="DePew J."/>
            <person name="Purushe J."/>
            <person name="Ahmed A."/>
            <person name="van der Linden H."/>
            <person name="Goris M.G.A."/>
            <person name="Hartskeerl R.A."/>
            <person name="Vinetz J.M."/>
            <person name="Sutton G.G."/>
            <person name="Nelson W.C."/>
            <person name="Fouts D.E."/>
        </authorList>
    </citation>
    <scope>NUCLEOTIDE SEQUENCE [LARGE SCALE GENOMIC DNA]</scope>
    <source>
        <strain evidence="1">BUT 6</strain>
    </source>
</reference>